<dbReference type="EMBL" id="JAUJLE010000126">
    <property type="protein sequence ID" value="KAK0978772.1"/>
    <property type="molecule type" value="Genomic_DNA"/>
</dbReference>
<dbReference type="Proteomes" id="UP001175353">
    <property type="component" value="Unassembled WGS sequence"/>
</dbReference>
<proteinExistence type="inferred from homology"/>
<comment type="similarity">
    <text evidence="2">Belongs to the OXA1/ALB3/YidC family.</text>
</comment>
<dbReference type="GO" id="GO:0033617">
    <property type="term" value="P:mitochondrial respiratory chain complex IV assembly"/>
    <property type="evidence" value="ECO:0007669"/>
    <property type="project" value="TreeGrafter"/>
</dbReference>
<feature type="transmembrane region" description="Helical" evidence="6">
    <location>
        <begin position="264"/>
        <end position="286"/>
    </location>
</feature>
<keyword evidence="5 6" id="KW-0472">Membrane</keyword>
<dbReference type="AlphaFoldDB" id="A0AAN6KEZ5"/>
<evidence type="ECO:0000256" key="6">
    <source>
        <dbReference type="SAM" id="Phobius"/>
    </source>
</evidence>
<dbReference type="GO" id="GO:0005743">
    <property type="term" value="C:mitochondrial inner membrane"/>
    <property type="evidence" value="ECO:0007669"/>
    <property type="project" value="TreeGrafter"/>
</dbReference>
<reference evidence="7" key="1">
    <citation type="submission" date="2023-06" db="EMBL/GenBank/DDBJ databases">
        <title>Black Yeasts Isolated from many extreme environments.</title>
        <authorList>
            <person name="Coleine C."/>
            <person name="Stajich J.E."/>
            <person name="Selbmann L."/>
        </authorList>
    </citation>
    <scope>NUCLEOTIDE SEQUENCE</scope>
    <source>
        <strain evidence="7">CCFEE 5200</strain>
    </source>
</reference>
<evidence type="ECO:0000313" key="7">
    <source>
        <dbReference type="EMBL" id="KAK0978772.1"/>
    </source>
</evidence>
<sequence>MLHERLQRGPRNDIPIPWLKKFEFKFRRWRVQSRTLDDLGKQFRLISPWKRSVINFATLISFTEAVRQKCGSSEGLLSVLLSPLEWIRKALIHKPSSPAPIIAPQPKISHDEDMAQRLELTATTDEAGIVSYDLSRLNAAPDAGETSAYFDPSLQTEGLNWCVDLTASDSTFTLPILLWLSVSANIIFQRTAGPPKKVAVPTKAKAQDAVSQSSELKRDETFDTDALSPEALNTLTAPAYGSKNSDKRFLGFLPPVTNLQRIQLCIVLVILGTILKIPAAIFLYWIPSLAVGAVQRRWLAAKFPLRPPIQPCRRPLRFRVKKSWSN</sequence>
<gene>
    <name evidence="7" type="ORF">LTR91_012871</name>
</gene>
<evidence type="ECO:0000256" key="4">
    <source>
        <dbReference type="ARBA" id="ARBA00022989"/>
    </source>
</evidence>
<keyword evidence="4 6" id="KW-1133">Transmembrane helix</keyword>
<evidence type="ECO:0000256" key="5">
    <source>
        <dbReference type="ARBA" id="ARBA00023136"/>
    </source>
</evidence>
<evidence type="ECO:0000256" key="2">
    <source>
        <dbReference type="ARBA" id="ARBA00009877"/>
    </source>
</evidence>
<name>A0AAN6KEZ5_9PEZI</name>
<comment type="caution">
    <text evidence="7">The sequence shown here is derived from an EMBL/GenBank/DDBJ whole genome shotgun (WGS) entry which is preliminary data.</text>
</comment>
<keyword evidence="3 6" id="KW-0812">Transmembrane</keyword>
<evidence type="ECO:0000313" key="8">
    <source>
        <dbReference type="Proteomes" id="UP001175353"/>
    </source>
</evidence>
<comment type="subcellular location">
    <subcellularLocation>
        <location evidence="1">Membrane</location>
        <topology evidence="1">Multi-pass membrane protein</topology>
    </subcellularLocation>
</comment>
<protein>
    <submittedName>
        <fullName evidence="7">Uncharacterized protein</fullName>
    </submittedName>
</protein>
<evidence type="ECO:0000256" key="1">
    <source>
        <dbReference type="ARBA" id="ARBA00004141"/>
    </source>
</evidence>
<dbReference type="GO" id="GO:0032977">
    <property type="term" value="F:membrane insertase activity"/>
    <property type="evidence" value="ECO:0007669"/>
    <property type="project" value="InterPro"/>
</dbReference>
<dbReference type="PANTHER" id="PTHR12428">
    <property type="entry name" value="OXA1"/>
    <property type="match status" value="1"/>
</dbReference>
<organism evidence="7 8">
    <name type="scientific">Friedmanniomyces endolithicus</name>
    <dbReference type="NCBI Taxonomy" id="329885"/>
    <lineage>
        <taxon>Eukaryota</taxon>
        <taxon>Fungi</taxon>
        <taxon>Dikarya</taxon>
        <taxon>Ascomycota</taxon>
        <taxon>Pezizomycotina</taxon>
        <taxon>Dothideomycetes</taxon>
        <taxon>Dothideomycetidae</taxon>
        <taxon>Mycosphaerellales</taxon>
        <taxon>Teratosphaeriaceae</taxon>
        <taxon>Friedmanniomyces</taxon>
    </lineage>
</organism>
<evidence type="ECO:0000256" key="3">
    <source>
        <dbReference type="ARBA" id="ARBA00022692"/>
    </source>
</evidence>
<dbReference type="PANTHER" id="PTHR12428:SF65">
    <property type="entry name" value="CYTOCHROME C OXIDASE ASSEMBLY PROTEIN COX18, MITOCHONDRIAL"/>
    <property type="match status" value="1"/>
</dbReference>
<dbReference type="InterPro" id="IPR001708">
    <property type="entry name" value="YidC/ALB3/OXA1/COX18"/>
</dbReference>
<dbReference type="GO" id="GO:0032979">
    <property type="term" value="P:protein insertion into mitochondrial inner membrane from matrix"/>
    <property type="evidence" value="ECO:0007669"/>
    <property type="project" value="TreeGrafter"/>
</dbReference>
<accession>A0AAN6KEZ5</accession>
<keyword evidence="8" id="KW-1185">Reference proteome</keyword>